<reference evidence="2 3" key="1">
    <citation type="submission" date="2024-01" db="EMBL/GenBank/DDBJ databases">
        <title>Genome assemblies of Stephania.</title>
        <authorList>
            <person name="Yang L."/>
        </authorList>
    </citation>
    <scope>NUCLEOTIDE SEQUENCE [LARGE SCALE GENOMIC DNA]</scope>
    <source>
        <strain evidence="2">JXDWG</strain>
        <tissue evidence="2">Leaf</tissue>
    </source>
</reference>
<evidence type="ECO:0000313" key="3">
    <source>
        <dbReference type="Proteomes" id="UP001419268"/>
    </source>
</evidence>
<evidence type="ECO:0000256" key="1">
    <source>
        <dbReference type="SAM" id="MobiDB-lite"/>
    </source>
</evidence>
<dbReference type="EMBL" id="JBBNAG010000003">
    <property type="protein sequence ID" value="KAK9148377.1"/>
    <property type="molecule type" value="Genomic_DNA"/>
</dbReference>
<name>A0AAP0K9H2_9MAGN</name>
<dbReference type="Proteomes" id="UP001419268">
    <property type="component" value="Unassembled WGS sequence"/>
</dbReference>
<protein>
    <submittedName>
        <fullName evidence="2">Uncharacterized protein</fullName>
    </submittedName>
</protein>
<gene>
    <name evidence="2" type="ORF">Scep_007134</name>
</gene>
<proteinExistence type="predicted"/>
<evidence type="ECO:0000313" key="2">
    <source>
        <dbReference type="EMBL" id="KAK9148377.1"/>
    </source>
</evidence>
<dbReference type="AlphaFoldDB" id="A0AAP0K9H2"/>
<feature type="compositionally biased region" description="Basic and acidic residues" evidence="1">
    <location>
        <begin position="34"/>
        <end position="49"/>
    </location>
</feature>
<keyword evidence="3" id="KW-1185">Reference proteome</keyword>
<accession>A0AAP0K9H2</accession>
<comment type="caution">
    <text evidence="2">The sequence shown here is derived from an EMBL/GenBank/DDBJ whole genome shotgun (WGS) entry which is preliminary data.</text>
</comment>
<feature type="region of interest" description="Disordered" evidence="1">
    <location>
        <begin position="1"/>
        <end position="102"/>
    </location>
</feature>
<organism evidence="2 3">
    <name type="scientific">Stephania cephalantha</name>
    <dbReference type="NCBI Taxonomy" id="152367"/>
    <lineage>
        <taxon>Eukaryota</taxon>
        <taxon>Viridiplantae</taxon>
        <taxon>Streptophyta</taxon>
        <taxon>Embryophyta</taxon>
        <taxon>Tracheophyta</taxon>
        <taxon>Spermatophyta</taxon>
        <taxon>Magnoliopsida</taxon>
        <taxon>Ranunculales</taxon>
        <taxon>Menispermaceae</taxon>
        <taxon>Menispermoideae</taxon>
        <taxon>Cissampelideae</taxon>
        <taxon>Stephania</taxon>
    </lineage>
</organism>
<sequence length="152" mass="16633">MTSADGSRGGWQRRRSDSRQHRRAAAVADGWCGRTDETASQRRTADRLDSSGSSDGDRGGSGSGCAARTAAKNWQRDGTASDAGGPAAPTARWRVVDRSDARFRRNRDDAKEDVARHKLMGRNEMVCSLLRRSRGAHCRRGAQIVAEEPTYE</sequence>